<evidence type="ECO:0000259" key="7">
    <source>
        <dbReference type="PROSITE" id="PS50862"/>
    </source>
</evidence>
<comment type="similarity">
    <text evidence="1">Belongs to the class-II aminoacyl-tRNA synthetase family. Type 1 subfamily.</text>
</comment>
<dbReference type="NCBIfam" id="NF001750">
    <property type="entry name" value="PRK00476.1"/>
    <property type="match status" value="1"/>
</dbReference>
<proteinExistence type="inferred from homology"/>
<dbReference type="PANTHER" id="PTHR22594:SF5">
    <property type="entry name" value="ASPARTATE--TRNA LIGASE, MITOCHONDRIAL"/>
    <property type="match status" value="1"/>
</dbReference>
<dbReference type="PROSITE" id="PS50862">
    <property type="entry name" value="AA_TRNA_LIGASE_II"/>
    <property type="match status" value="1"/>
</dbReference>
<dbReference type="PANTHER" id="PTHR22594">
    <property type="entry name" value="ASPARTYL/LYSYL-TRNA SYNTHETASE"/>
    <property type="match status" value="1"/>
</dbReference>
<dbReference type="Gene3D" id="3.30.930.10">
    <property type="entry name" value="Bira Bifunctional Protein, Domain 2"/>
    <property type="match status" value="1"/>
</dbReference>
<keyword evidence="4" id="KW-0067">ATP-binding</keyword>
<dbReference type="InterPro" id="IPR045864">
    <property type="entry name" value="aa-tRNA-synth_II/BPL/LPL"/>
</dbReference>
<dbReference type="OrthoDB" id="439710at2759"/>
<dbReference type="SUPFAM" id="SSF50249">
    <property type="entry name" value="Nucleic acid-binding proteins"/>
    <property type="match status" value="1"/>
</dbReference>
<feature type="domain" description="Aminoacyl-transfer RNA synthetases class-II family profile" evidence="7">
    <location>
        <begin position="187"/>
        <end position="611"/>
    </location>
</feature>
<protein>
    <recommendedName>
        <fullName evidence="7">Aminoacyl-transfer RNA synthetases class-II family profile domain-containing protein</fullName>
    </recommendedName>
</protein>
<evidence type="ECO:0000256" key="3">
    <source>
        <dbReference type="ARBA" id="ARBA00022741"/>
    </source>
</evidence>
<evidence type="ECO:0000256" key="4">
    <source>
        <dbReference type="ARBA" id="ARBA00022840"/>
    </source>
</evidence>
<sequence length="640" mass="73876">MNLYISICHRSIHTRNKALQKIPTKAEIDVKFNFTKHSNTINLINKDISSYWNKTVTLQGWIDKKPKKLGKNIAFATLRDFEGNFTQIISKDESIVEKLQRSQIEDCISITGKITERFSKENEDNEMRWDLNIEELNTLNSSDILTSQLESLKTLPNEFPQQYRYLQLRLPYYQKALKTRSKTSNLIRNHLINDLNFTEIETPLLFKSTPEGAREFLVPTRKNSMFYALPQSPQQYKQLLMASGVKNYFQIAKCFRDEDLRSDRQPEFTQVDLEMSFAKSRDVQDVIESVVSKVFKEVGQNEVLTLNENGGAVKGPFIHLEYDEVISKYGIDKPDLRSNLKIENISEFVKNPINKEFPITEVLVLKNAFNGKANLPKTLFNDLEYKNRKPTIVPIKTDDDITNWMNKIPFELINVKKLQSQLQLSQGDVIAFSTRSNISYENPTPLGRFRQLAIQEFPSQWRRCKEDENIAIWVENFPLFNPIEIETNSKQDYPQYDYTKFESTHHPFTMVNLNDYESLFSDPLAVNGDHYDLVINGMEIGGGSRRIHDSSIQKYILKEILGINNYNELFGHLIKALELGCPPHAGFAIGFDRLMTILINTNTIRDVIAFPKTSNGSDLVVNSPSDVDNATLKQYFVQKL</sequence>
<evidence type="ECO:0000256" key="5">
    <source>
        <dbReference type="ARBA" id="ARBA00022917"/>
    </source>
</evidence>
<name>A0A9P8PYN2_9ASCO</name>
<dbReference type="AlphaFoldDB" id="A0A9P8PYN2"/>
<dbReference type="GO" id="GO:0005524">
    <property type="term" value="F:ATP binding"/>
    <property type="evidence" value="ECO:0007669"/>
    <property type="project" value="UniProtKB-KW"/>
</dbReference>
<dbReference type="SUPFAM" id="SSF55681">
    <property type="entry name" value="Class II aaRS and biotin synthetases"/>
    <property type="match status" value="1"/>
</dbReference>
<dbReference type="GO" id="GO:0005739">
    <property type="term" value="C:mitochondrion"/>
    <property type="evidence" value="ECO:0007669"/>
    <property type="project" value="TreeGrafter"/>
</dbReference>
<dbReference type="Gene3D" id="2.40.50.140">
    <property type="entry name" value="Nucleic acid-binding proteins"/>
    <property type="match status" value="1"/>
</dbReference>
<dbReference type="InterPro" id="IPR004524">
    <property type="entry name" value="Asp-tRNA-ligase_1"/>
</dbReference>
<accession>A0A9P8PYN2</accession>
<dbReference type="EMBL" id="JAEUBF010000026">
    <property type="protein sequence ID" value="KAH3680908.1"/>
    <property type="molecule type" value="Genomic_DNA"/>
</dbReference>
<reference evidence="8" key="1">
    <citation type="journal article" date="2021" name="Open Biol.">
        <title>Shared evolutionary footprints suggest mitochondrial oxidative damage underlies multiple complex I losses in fungi.</title>
        <authorList>
            <person name="Schikora-Tamarit M.A."/>
            <person name="Marcet-Houben M."/>
            <person name="Nosek J."/>
            <person name="Gabaldon T."/>
        </authorList>
    </citation>
    <scope>NUCLEOTIDE SEQUENCE</scope>
    <source>
        <strain evidence="8">CBS6341</strain>
    </source>
</reference>
<comment type="caution">
    <text evidence="8">The sequence shown here is derived from an EMBL/GenBank/DDBJ whole genome shotgun (WGS) entry which is preliminary data.</text>
</comment>
<dbReference type="GO" id="GO:0003676">
    <property type="term" value="F:nucleic acid binding"/>
    <property type="evidence" value="ECO:0007669"/>
    <property type="project" value="InterPro"/>
</dbReference>
<dbReference type="Pfam" id="PF01336">
    <property type="entry name" value="tRNA_anti-codon"/>
    <property type="match status" value="1"/>
</dbReference>
<dbReference type="InterPro" id="IPR004115">
    <property type="entry name" value="GAD-like_sf"/>
</dbReference>
<dbReference type="Pfam" id="PF00152">
    <property type="entry name" value="tRNA-synt_2"/>
    <property type="match status" value="1"/>
</dbReference>
<keyword evidence="9" id="KW-1185">Reference proteome</keyword>
<evidence type="ECO:0000256" key="6">
    <source>
        <dbReference type="ARBA" id="ARBA00023146"/>
    </source>
</evidence>
<dbReference type="InterPro" id="IPR012340">
    <property type="entry name" value="NA-bd_OB-fold"/>
</dbReference>
<dbReference type="GO" id="GO:0004815">
    <property type="term" value="F:aspartate-tRNA ligase activity"/>
    <property type="evidence" value="ECO:0007669"/>
    <property type="project" value="TreeGrafter"/>
</dbReference>
<evidence type="ECO:0000256" key="2">
    <source>
        <dbReference type="ARBA" id="ARBA00022598"/>
    </source>
</evidence>
<dbReference type="NCBIfam" id="TIGR00459">
    <property type="entry name" value="aspS_bact"/>
    <property type="match status" value="1"/>
</dbReference>
<gene>
    <name evidence="8" type="ORF">WICMUC_000051</name>
</gene>
<dbReference type="InterPro" id="IPR004364">
    <property type="entry name" value="Aa-tRNA-synt_II"/>
</dbReference>
<reference evidence="8" key="2">
    <citation type="submission" date="2021-01" db="EMBL/GenBank/DDBJ databases">
        <authorList>
            <person name="Schikora-Tamarit M.A."/>
        </authorList>
    </citation>
    <scope>NUCLEOTIDE SEQUENCE</scope>
    <source>
        <strain evidence="8">CBS6341</strain>
    </source>
</reference>
<dbReference type="GO" id="GO:0006422">
    <property type="term" value="P:aspartyl-tRNA aminoacylation"/>
    <property type="evidence" value="ECO:0007669"/>
    <property type="project" value="TreeGrafter"/>
</dbReference>
<dbReference type="HAMAP" id="MF_00044">
    <property type="entry name" value="Asp_tRNA_synth_type1"/>
    <property type="match status" value="1"/>
</dbReference>
<dbReference type="Gene3D" id="3.30.1360.30">
    <property type="entry name" value="GAD-like domain"/>
    <property type="match status" value="1"/>
</dbReference>
<dbReference type="Proteomes" id="UP000769528">
    <property type="component" value="Unassembled WGS sequence"/>
</dbReference>
<keyword evidence="3" id="KW-0547">Nucleotide-binding</keyword>
<keyword evidence="5" id="KW-0648">Protein biosynthesis</keyword>
<organism evidence="8 9">
    <name type="scientific">Wickerhamomyces mucosus</name>
    <dbReference type="NCBI Taxonomy" id="1378264"/>
    <lineage>
        <taxon>Eukaryota</taxon>
        <taxon>Fungi</taxon>
        <taxon>Dikarya</taxon>
        <taxon>Ascomycota</taxon>
        <taxon>Saccharomycotina</taxon>
        <taxon>Saccharomycetes</taxon>
        <taxon>Phaffomycetales</taxon>
        <taxon>Wickerhamomycetaceae</taxon>
        <taxon>Wickerhamomyces</taxon>
    </lineage>
</organism>
<dbReference type="InterPro" id="IPR002312">
    <property type="entry name" value="Asp/Asn-tRNA-synth_IIb"/>
</dbReference>
<keyword evidence="2" id="KW-0436">Ligase</keyword>
<keyword evidence="6" id="KW-0030">Aminoacyl-tRNA synthetase</keyword>
<dbReference type="PRINTS" id="PR01042">
    <property type="entry name" value="TRNASYNTHASP"/>
</dbReference>
<dbReference type="InterPro" id="IPR004365">
    <property type="entry name" value="NA-bd_OB_tRNA"/>
</dbReference>
<evidence type="ECO:0000313" key="9">
    <source>
        <dbReference type="Proteomes" id="UP000769528"/>
    </source>
</evidence>
<dbReference type="InterPro" id="IPR006195">
    <property type="entry name" value="aa-tRNA-synth_II"/>
</dbReference>
<evidence type="ECO:0000313" key="8">
    <source>
        <dbReference type="EMBL" id="KAH3680908.1"/>
    </source>
</evidence>
<evidence type="ECO:0000256" key="1">
    <source>
        <dbReference type="ARBA" id="ARBA00006303"/>
    </source>
</evidence>